<evidence type="ECO:0000256" key="5">
    <source>
        <dbReference type="ARBA" id="ARBA00013007"/>
    </source>
</evidence>
<dbReference type="AlphaFoldDB" id="A0A348AK20"/>
<feature type="domain" description="Aspartate/ornithine carbamoyltransferase carbamoyl-P binding" evidence="12">
    <location>
        <begin position="6"/>
        <end position="145"/>
    </location>
</feature>
<dbReference type="InterPro" id="IPR006131">
    <property type="entry name" value="Asp_carbamoyltransf_Asp/Orn-bd"/>
</dbReference>
<dbReference type="Pfam" id="PF02729">
    <property type="entry name" value="OTCace_N"/>
    <property type="match status" value="1"/>
</dbReference>
<dbReference type="GO" id="GO:0004585">
    <property type="term" value="F:ornithine carbamoyltransferase activity"/>
    <property type="evidence" value="ECO:0007669"/>
    <property type="project" value="UniProtKB-UniRule"/>
</dbReference>
<accession>A0A348AK20</accession>
<dbReference type="GO" id="GO:0016597">
    <property type="term" value="F:amino acid binding"/>
    <property type="evidence" value="ECO:0007669"/>
    <property type="project" value="InterPro"/>
</dbReference>
<dbReference type="PANTHER" id="PTHR45753">
    <property type="entry name" value="ORNITHINE CARBAMOYLTRANSFERASE, MITOCHONDRIAL"/>
    <property type="match status" value="1"/>
</dbReference>
<comment type="function">
    <text evidence="1">Reversibly catalyzes the transfer of the carbamoyl group from carbamoyl phosphate (CP) to the N(epsilon) atom of ornithine (ORN) to produce L-citrulline.</text>
</comment>
<dbReference type="RefSeq" id="WP_126308440.1">
    <property type="nucleotide sequence ID" value="NZ_AP018449.1"/>
</dbReference>
<comment type="subcellular location">
    <subcellularLocation>
        <location evidence="2 10">Cytoplasm</location>
    </subcellularLocation>
</comment>
<evidence type="ECO:0000256" key="4">
    <source>
        <dbReference type="ARBA" id="ARBA00007805"/>
    </source>
</evidence>
<dbReference type="FunFam" id="3.40.50.1370:FF:000008">
    <property type="entry name" value="Ornithine carbamoyltransferase"/>
    <property type="match status" value="1"/>
</dbReference>
<name>A0A348AK20_9FIRM</name>
<dbReference type="NCBIfam" id="NF001986">
    <property type="entry name" value="PRK00779.1"/>
    <property type="match status" value="1"/>
</dbReference>
<comment type="similarity">
    <text evidence="4 10">Belongs to the aspartate/ornithine carbamoyltransferase superfamily. OTCase family.</text>
</comment>
<evidence type="ECO:0000313" key="13">
    <source>
        <dbReference type="EMBL" id="BBB91418.1"/>
    </source>
</evidence>
<evidence type="ECO:0000256" key="3">
    <source>
        <dbReference type="ARBA" id="ARBA00004975"/>
    </source>
</evidence>
<feature type="binding site" evidence="10">
    <location>
        <begin position="232"/>
        <end position="233"/>
    </location>
    <ligand>
        <name>L-ornithine</name>
        <dbReference type="ChEBI" id="CHEBI:46911"/>
    </ligand>
</feature>
<dbReference type="NCBIfam" id="TIGR00658">
    <property type="entry name" value="orni_carb_tr"/>
    <property type="match status" value="1"/>
</dbReference>
<evidence type="ECO:0000259" key="11">
    <source>
        <dbReference type="Pfam" id="PF00185"/>
    </source>
</evidence>
<keyword evidence="14" id="KW-1185">Reference proteome</keyword>
<comment type="catalytic activity">
    <reaction evidence="9 10">
        <text>carbamoyl phosphate + L-ornithine = L-citrulline + phosphate + H(+)</text>
        <dbReference type="Rhea" id="RHEA:19513"/>
        <dbReference type="ChEBI" id="CHEBI:15378"/>
        <dbReference type="ChEBI" id="CHEBI:43474"/>
        <dbReference type="ChEBI" id="CHEBI:46911"/>
        <dbReference type="ChEBI" id="CHEBI:57743"/>
        <dbReference type="ChEBI" id="CHEBI:58228"/>
        <dbReference type="EC" id="2.1.3.3"/>
    </reaction>
</comment>
<feature type="binding site" evidence="10">
    <location>
        <begin position="55"/>
        <end position="58"/>
    </location>
    <ligand>
        <name>carbamoyl phosphate</name>
        <dbReference type="ChEBI" id="CHEBI:58228"/>
    </ligand>
</feature>
<feature type="domain" description="Aspartate/ornithine carbamoyltransferase Asp/Orn-binding" evidence="11">
    <location>
        <begin position="152"/>
        <end position="307"/>
    </location>
</feature>
<dbReference type="GO" id="GO:0042450">
    <property type="term" value="P:L-arginine biosynthetic process via ornithine"/>
    <property type="evidence" value="ECO:0007669"/>
    <property type="project" value="UniProtKB-UniRule"/>
</dbReference>
<evidence type="ECO:0000256" key="7">
    <source>
        <dbReference type="ARBA" id="ARBA00022490"/>
    </source>
</evidence>
<dbReference type="Gene3D" id="3.40.50.1370">
    <property type="entry name" value="Aspartate/ornithine carbamoyltransferase"/>
    <property type="match status" value="2"/>
</dbReference>
<feature type="binding site" evidence="10">
    <location>
        <position position="228"/>
    </location>
    <ligand>
        <name>L-ornithine</name>
        <dbReference type="ChEBI" id="CHEBI:46911"/>
    </ligand>
</feature>
<dbReference type="PRINTS" id="PR00100">
    <property type="entry name" value="AOTCASE"/>
</dbReference>
<feature type="binding site" evidence="10">
    <location>
        <position position="164"/>
    </location>
    <ligand>
        <name>L-ornithine</name>
        <dbReference type="ChEBI" id="CHEBI:46911"/>
    </ligand>
</feature>
<organism evidence="13 14">
    <name type="scientific">Methylomusa anaerophila</name>
    <dbReference type="NCBI Taxonomy" id="1930071"/>
    <lineage>
        <taxon>Bacteria</taxon>
        <taxon>Bacillati</taxon>
        <taxon>Bacillota</taxon>
        <taxon>Negativicutes</taxon>
        <taxon>Selenomonadales</taxon>
        <taxon>Sporomusaceae</taxon>
        <taxon>Methylomusa</taxon>
    </lineage>
</organism>
<dbReference type="InterPro" id="IPR024904">
    <property type="entry name" value="OTCase_ArgI"/>
</dbReference>
<dbReference type="PRINTS" id="PR00102">
    <property type="entry name" value="OTCASE"/>
</dbReference>
<dbReference type="Pfam" id="PF00185">
    <property type="entry name" value="OTCace"/>
    <property type="match status" value="1"/>
</dbReference>
<dbReference type="GO" id="GO:0005737">
    <property type="term" value="C:cytoplasm"/>
    <property type="evidence" value="ECO:0007669"/>
    <property type="project" value="UniProtKB-SubCell"/>
</dbReference>
<evidence type="ECO:0000256" key="1">
    <source>
        <dbReference type="ARBA" id="ARBA00003822"/>
    </source>
</evidence>
<dbReference type="FunFam" id="3.40.50.1370:FF:000016">
    <property type="entry name" value="Ornithine carbamoyltransferase"/>
    <property type="match status" value="1"/>
</dbReference>
<evidence type="ECO:0000256" key="2">
    <source>
        <dbReference type="ARBA" id="ARBA00004496"/>
    </source>
</evidence>
<dbReference type="HAMAP" id="MF_01109">
    <property type="entry name" value="OTCase"/>
    <property type="match status" value="1"/>
</dbReference>
<feature type="binding site" evidence="10">
    <location>
        <begin position="133"/>
        <end position="136"/>
    </location>
    <ligand>
        <name>carbamoyl phosphate</name>
        <dbReference type="ChEBI" id="CHEBI:58228"/>
    </ligand>
</feature>
<dbReference type="InterPro" id="IPR036901">
    <property type="entry name" value="Asp/Orn_carbamoylTrfase_sf"/>
</dbReference>
<sequence length="309" mass="33659">MSLKGKDYLSIHDLSVDEIHQILDLAKSLKDKQKRGEEHKLLPGKTLGMIFQKSSTRTRVSFEVGMWQLGGRALFLNANDLQIGRGEPVKDTARVLSRYVDGVMIRTFSHLEVEELAGYASIPIINGLTDLLHPCQAMADIFTAVEYKGDLKGRKLAYIGDGNNMVNSLLHVCAKVGMDISAATPPNYAPDAAIVEEAIADAAASGSKINIVNDPFAAAEGADVLYTDVWASMGREAEQAIRKQAFAGFQINSAIVRTAKPDCIVMHCLPAHRGEEITDDVMEGPHSVVFDEAENRLHVQKAIMALLMG</sequence>
<comment type="pathway">
    <text evidence="3">Amino-acid biosynthesis; L-arginine biosynthesis; L-arginine from L-ornithine and carbamoyl phosphate: step 1/3.</text>
</comment>
<reference evidence="13 14" key="1">
    <citation type="journal article" date="2018" name="Int. J. Syst. Evol. Microbiol.">
        <title>Methylomusa anaerophila gen. nov., sp. nov., an anaerobic methanol-utilizing bacterium isolated from a microbial fuel cell.</title>
        <authorList>
            <person name="Amano N."/>
            <person name="Yamamuro A."/>
            <person name="Miyahara M."/>
            <person name="Kouzuma A."/>
            <person name="Abe T."/>
            <person name="Watanabe K."/>
        </authorList>
    </citation>
    <scope>NUCLEOTIDE SEQUENCE [LARGE SCALE GENOMIC DNA]</scope>
    <source>
        <strain evidence="13 14">MMFC1</strain>
    </source>
</reference>
<feature type="binding site" evidence="10">
    <location>
        <begin position="268"/>
        <end position="269"/>
    </location>
    <ligand>
        <name>carbamoyl phosphate</name>
        <dbReference type="ChEBI" id="CHEBI:58228"/>
    </ligand>
</feature>
<evidence type="ECO:0000256" key="10">
    <source>
        <dbReference type="HAMAP-Rule" id="MF_01109"/>
    </source>
</evidence>
<dbReference type="EC" id="2.1.3.3" evidence="5 10"/>
<feature type="binding site" evidence="10">
    <location>
        <position position="106"/>
    </location>
    <ligand>
        <name>carbamoyl phosphate</name>
        <dbReference type="ChEBI" id="CHEBI:58228"/>
    </ligand>
</feature>
<evidence type="ECO:0000259" key="12">
    <source>
        <dbReference type="Pfam" id="PF02729"/>
    </source>
</evidence>
<dbReference type="InterPro" id="IPR006132">
    <property type="entry name" value="Asp/Orn_carbamoyltranf_P-bd"/>
</dbReference>
<keyword evidence="7 10" id="KW-0963">Cytoplasm</keyword>
<dbReference type="KEGG" id="mana:MAMMFC1_02102"/>
<dbReference type="GO" id="GO:0019240">
    <property type="term" value="P:citrulline biosynthetic process"/>
    <property type="evidence" value="ECO:0007669"/>
    <property type="project" value="TreeGrafter"/>
</dbReference>
<protein>
    <recommendedName>
        <fullName evidence="6 10">Ornithine carbamoyltransferase</fullName>
        <shortName evidence="10">OTCase</shortName>
        <ecNumber evidence="5 10">2.1.3.3</ecNumber>
    </recommendedName>
</protein>
<dbReference type="EMBL" id="AP018449">
    <property type="protein sequence ID" value="BBB91418.1"/>
    <property type="molecule type" value="Genomic_DNA"/>
</dbReference>
<proteinExistence type="inferred from homology"/>
<evidence type="ECO:0000256" key="6">
    <source>
        <dbReference type="ARBA" id="ARBA00016634"/>
    </source>
</evidence>
<keyword evidence="8 10" id="KW-0808">Transferase</keyword>
<evidence type="ECO:0000313" key="14">
    <source>
        <dbReference type="Proteomes" id="UP000276437"/>
    </source>
</evidence>
<dbReference type="PROSITE" id="PS00097">
    <property type="entry name" value="CARBAMOYLTRANSFERASE"/>
    <property type="match status" value="1"/>
</dbReference>
<dbReference type="SUPFAM" id="SSF53671">
    <property type="entry name" value="Aspartate/ornithine carbamoyltransferase"/>
    <property type="match status" value="1"/>
</dbReference>
<gene>
    <name evidence="13" type="primary">argF</name>
    <name evidence="13" type="ORF">MAMMFC1_02102</name>
</gene>
<feature type="binding site" evidence="10">
    <location>
        <position position="82"/>
    </location>
    <ligand>
        <name>carbamoyl phosphate</name>
        <dbReference type="ChEBI" id="CHEBI:58228"/>
    </ligand>
</feature>
<dbReference type="InterPro" id="IPR006130">
    <property type="entry name" value="Asp/Orn_carbamoylTrfase"/>
</dbReference>
<dbReference type="OrthoDB" id="9802587at2"/>
<dbReference type="Proteomes" id="UP000276437">
    <property type="component" value="Chromosome"/>
</dbReference>
<feature type="binding site" evidence="10">
    <location>
        <position position="296"/>
    </location>
    <ligand>
        <name>carbamoyl phosphate</name>
        <dbReference type="ChEBI" id="CHEBI:58228"/>
    </ligand>
</feature>
<evidence type="ECO:0000256" key="8">
    <source>
        <dbReference type="ARBA" id="ARBA00022679"/>
    </source>
</evidence>
<dbReference type="PANTHER" id="PTHR45753:SF3">
    <property type="entry name" value="ORNITHINE TRANSCARBAMYLASE, MITOCHONDRIAL"/>
    <property type="match status" value="1"/>
</dbReference>
<evidence type="ECO:0000256" key="9">
    <source>
        <dbReference type="ARBA" id="ARBA00048772"/>
    </source>
</evidence>
<dbReference type="InterPro" id="IPR002292">
    <property type="entry name" value="Orn/put_carbamltrans"/>
</dbReference>